<evidence type="ECO:0000256" key="2">
    <source>
        <dbReference type="ARBA" id="ARBA00022723"/>
    </source>
</evidence>
<dbReference type="SUPFAM" id="SSF52540">
    <property type="entry name" value="P-loop containing nucleoside triphosphate hydrolases"/>
    <property type="match status" value="1"/>
</dbReference>
<name>A0A1L6MXJ2_9BACT</name>
<dbReference type="InterPro" id="IPR006073">
    <property type="entry name" value="GTP-bd"/>
</dbReference>
<evidence type="ECO:0000259" key="8">
    <source>
        <dbReference type="PROSITE" id="PS51880"/>
    </source>
</evidence>
<dbReference type="GO" id="GO:0046872">
    <property type="term" value="F:metal ion binding"/>
    <property type="evidence" value="ECO:0007669"/>
    <property type="project" value="UniProtKB-KW"/>
</dbReference>
<evidence type="ECO:0000256" key="3">
    <source>
        <dbReference type="ARBA" id="ARBA00022741"/>
    </source>
</evidence>
<evidence type="ECO:0000313" key="10">
    <source>
        <dbReference type="Proteomes" id="UP000185544"/>
    </source>
</evidence>
<dbReference type="InterPro" id="IPR004095">
    <property type="entry name" value="TGS"/>
</dbReference>
<dbReference type="PANTHER" id="PTHR23305:SF18">
    <property type="entry name" value="OBG-TYPE G DOMAIN-CONTAINING PROTEIN"/>
    <property type="match status" value="1"/>
</dbReference>
<dbReference type="AlphaFoldDB" id="A0A1L6MXJ2"/>
<dbReference type="InterPro" id="IPR012676">
    <property type="entry name" value="TGS-like"/>
</dbReference>
<dbReference type="KEGG" id="pabo:BCY86_05535"/>
<keyword evidence="10" id="KW-1185">Reference proteome</keyword>
<comment type="cofactor">
    <cofactor evidence="1">
        <name>Mg(2+)</name>
        <dbReference type="ChEBI" id="CHEBI:18420"/>
    </cofactor>
</comment>
<dbReference type="FunFam" id="1.10.150.300:FF:000001">
    <property type="entry name" value="Ribosome-binding ATPase YchF"/>
    <property type="match status" value="1"/>
</dbReference>
<dbReference type="HAMAP" id="MF_00944">
    <property type="entry name" value="YchF_OLA1_ATPase"/>
    <property type="match status" value="1"/>
</dbReference>
<dbReference type="PANTHER" id="PTHR23305">
    <property type="entry name" value="OBG GTPASE FAMILY"/>
    <property type="match status" value="1"/>
</dbReference>
<dbReference type="Pfam" id="PF06071">
    <property type="entry name" value="YchF-GTPase_C"/>
    <property type="match status" value="1"/>
</dbReference>
<keyword evidence="5" id="KW-0460">Magnesium</keyword>
<dbReference type="InterPro" id="IPR027417">
    <property type="entry name" value="P-loop_NTPase"/>
</dbReference>
<evidence type="ECO:0000256" key="4">
    <source>
        <dbReference type="ARBA" id="ARBA00022840"/>
    </source>
</evidence>
<comment type="similarity">
    <text evidence="6">Belongs to the TRAFAC class OBG-HflX-like GTPase superfamily. OBG GTPase family. YchF/OLA1 subfamily.</text>
</comment>
<dbReference type="Gene3D" id="3.10.20.30">
    <property type="match status" value="1"/>
</dbReference>
<dbReference type="GO" id="GO:0016887">
    <property type="term" value="F:ATP hydrolysis activity"/>
    <property type="evidence" value="ECO:0007669"/>
    <property type="project" value="UniProtKB-UniRule"/>
</dbReference>
<keyword evidence="3 6" id="KW-0547">Nucleotide-binding</keyword>
<dbReference type="InterPro" id="IPR041706">
    <property type="entry name" value="YchF_N"/>
</dbReference>
<dbReference type="GO" id="GO:0005524">
    <property type="term" value="F:ATP binding"/>
    <property type="evidence" value="ECO:0007669"/>
    <property type="project" value="UniProtKB-UniRule"/>
</dbReference>
<dbReference type="NCBIfam" id="TIGR00092">
    <property type="entry name" value="redox-regulated ATPase YchF"/>
    <property type="match status" value="1"/>
</dbReference>
<dbReference type="GO" id="GO:0005737">
    <property type="term" value="C:cytoplasm"/>
    <property type="evidence" value="ECO:0007669"/>
    <property type="project" value="TreeGrafter"/>
</dbReference>
<dbReference type="SUPFAM" id="SSF81271">
    <property type="entry name" value="TGS-like"/>
    <property type="match status" value="1"/>
</dbReference>
<dbReference type="InterPro" id="IPR013029">
    <property type="entry name" value="YchF_C"/>
</dbReference>
<evidence type="ECO:0000259" key="7">
    <source>
        <dbReference type="PROSITE" id="PS51710"/>
    </source>
</evidence>
<comment type="function">
    <text evidence="6">ATPase that binds to both the 70S ribosome and the 50S ribosomal subunit in a nucleotide-independent manner.</text>
</comment>
<evidence type="ECO:0000313" key="9">
    <source>
        <dbReference type="EMBL" id="APS00202.1"/>
    </source>
</evidence>
<accession>A0A1L6MXJ2</accession>
<sequence length="368" mass="40707">MSLSIGLVGLPNVGKSTLFNAISKNKAEASNYPFCTIEPNTGIIPISDQRLEALNSVIHTEKIVPATLQIVDIAGLVRGAHKGEGLGNQFLSHIREVDAVVQVARCFEDNHIIHVESQVDPIRDITMITFELCLKDLETVHKRIERAKKLVKGNQPLEKLALTICEPLLTHLNEGKNASTFPLPDHENAHSIFQAMHLLTAKPTFFVANVDESSINHPESNPHYMALKAYGEQQKTDVIPICARVEAQIAELEPIDRPAFWESIGLKEPGLHAVARASYHTLNLLTFFTAGKQEIHAWTVPKGARAPQAAGVIHTDFERGFIKAEVIKWEDFVRHGGEGGCREAGKLHIQGKGYVVEDGDVIHFRFNL</sequence>
<dbReference type="Proteomes" id="UP000185544">
    <property type="component" value="Chromosome"/>
</dbReference>
<dbReference type="EMBL" id="CP016908">
    <property type="protein sequence ID" value="APS00202.1"/>
    <property type="molecule type" value="Genomic_DNA"/>
</dbReference>
<feature type="domain" description="OBG-type G" evidence="7">
    <location>
        <begin position="3"/>
        <end position="209"/>
    </location>
</feature>
<dbReference type="PROSITE" id="PS51880">
    <property type="entry name" value="TGS"/>
    <property type="match status" value="1"/>
</dbReference>
<dbReference type="PRINTS" id="PR00326">
    <property type="entry name" value="GTP1OBG"/>
</dbReference>
<dbReference type="STRING" id="1882918.BCY86_05535"/>
<feature type="domain" description="TGS" evidence="8">
    <location>
        <begin position="283"/>
        <end position="366"/>
    </location>
</feature>
<evidence type="ECO:0000256" key="6">
    <source>
        <dbReference type="HAMAP-Rule" id="MF_00944"/>
    </source>
</evidence>
<dbReference type="PIRSF" id="PIRSF006641">
    <property type="entry name" value="CHP00092"/>
    <property type="match status" value="1"/>
</dbReference>
<dbReference type="InterPro" id="IPR004396">
    <property type="entry name" value="ATPase_YchF/OLA1"/>
</dbReference>
<keyword evidence="4 6" id="KW-0067">ATP-binding</keyword>
<gene>
    <name evidence="6" type="primary">ychF</name>
    <name evidence="9" type="ORF">BCY86_05535</name>
</gene>
<dbReference type="CDD" id="cd04867">
    <property type="entry name" value="TGS_YchF_OLA1"/>
    <property type="match status" value="1"/>
</dbReference>
<dbReference type="PROSITE" id="PS51710">
    <property type="entry name" value="G_OBG"/>
    <property type="match status" value="1"/>
</dbReference>
<dbReference type="InterPro" id="IPR023192">
    <property type="entry name" value="TGS-like_dom_sf"/>
</dbReference>
<proteinExistence type="inferred from homology"/>
<dbReference type="InterPro" id="IPR031167">
    <property type="entry name" value="G_OBG"/>
</dbReference>
<dbReference type="RefSeq" id="WP_075276866.1">
    <property type="nucleotide sequence ID" value="NZ_CP016908.1"/>
</dbReference>
<dbReference type="Pfam" id="PF01926">
    <property type="entry name" value="MMR_HSR1"/>
    <property type="match status" value="1"/>
</dbReference>
<dbReference type="CDD" id="cd01900">
    <property type="entry name" value="YchF"/>
    <property type="match status" value="1"/>
</dbReference>
<keyword evidence="2" id="KW-0479">Metal-binding</keyword>
<protein>
    <recommendedName>
        <fullName evidence="6">Ribosome-binding ATPase YchF</fullName>
    </recommendedName>
</protein>
<dbReference type="GO" id="GO:0005525">
    <property type="term" value="F:GTP binding"/>
    <property type="evidence" value="ECO:0007669"/>
    <property type="project" value="InterPro"/>
</dbReference>
<organism evidence="9 10">
    <name type="scientific">Pajaroellobacter abortibovis</name>
    <dbReference type="NCBI Taxonomy" id="1882918"/>
    <lineage>
        <taxon>Bacteria</taxon>
        <taxon>Pseudomonadati</taxon>
        <taxon>Myxococcota</taxon>
        <taxon>Polyangia</taxon>
        <taxon>Polyangiales</taxon>
        <taxon>Polyangiaceae</taxon>
    </lineage>
</organism>
<dbReference type="GO" id="GO:0043023">
    <property type="term" value="F:ribosomal large subunit binding"/>
    <property type="evidence" value="ECO:0007669"/>
    <property type="project" value="UniProtKB-UniRule"/>
</dbReference>
<reference evidence="9 10" key="1">
    <citation type="submission" date="2016-08" db="EMBL/GenBank/DDBJ databases">
        <title>Identification and validation of antigenic proteins from Pajaroellobacter abortibovis using de-novo genome sequence assembly and reverse vaccinology.</title>
        <authorList>
            <person name="Welly B.T."/>
            <person name="Miller M.R."/>
            <person name="Stott J.L."/>
            <person name="Blanchard M.T."/>
            <person name="Islas-Trejo A.D."/>
            <person name="O'Rourke S.M."/>
            <person name="Young A.E."/>
            <person name="Medrano J.F."/>
            <person name="Van Eenennaam A.L."/>
        </authorList>
    </citation>
    <scope>NUCLEOTIDE SEQUENCE [LARGE SCALE GENOMIC DNA]</scope>
    <source>
        <strain evidence="9 10">BTF92-0548A/99-0131</strain>
    </source>
</reference>
<feature type="binding site" evidence="6">
    <location>
        <begin position="12"/>
        <end position="17"/>
    </location>
    <ligand>
        <name>ATP</name>
        <dbReference type="ChEBI" id="CHEBI:30616"/>
    </ligand>
</feature>
<dbReference type="Gene3D" id="1.10.150.300">
    <property type="entry name" value="TGS-like domain"/>
    <property type="match status" value="1"/>
</dbReference>
<dbReference type="OrthoDB" id="9810373at2"/>
<evidence type="ECO:0000256" key="1">
    <source>
        <dbReference type="ARBA" id="ARBA00001946"/>
    </source>
</evidence>
<dbReference type="FunFam" id="3.10.20.30:FF:000001">
    <property type="entry name" value="Ribosome-binding ATPase YchF"/>
    <property type="match status" value="1"/>
</dbReference>
<dbReference type="Gene3D" id="3.40.50.300">
    <property type="entry name" value="P-loop containing nucleotide triphosphate hydrolases"/>
    <property type="match status" value="1"/>
</dbReference>
<dbReference type="InterPro" id="IPR012675">
    <property type="entry name" value="Beta-grasp_dom_sf"/>
</dbReference>
<evidence type="ECO:0000256" key="5">
    <source>
        <dbReference type="ARBA" id="ARBA00022842"/>
    </source>
</evidence>